<evidence type="ECO:0000256" key="6">
    <source>
        <dbReference type="HAMAP-Rule" id="MF_01208"/>
    </source>
</evidence>
<dbReference type="RefSeq" id="WP_109967433.1">
    <property type="nucleotide sequence ID" value="NZ_CP176093.1"/>
</dbReference>
<evidence type="ECO:0000256" key="5">
    <source>
        <dbReference type="ARBA" id="ARBA00022975"/>
    </source>
</evidence>
<dbReference type="PANTHER" id="PTHR19278">
    <property type="entry name" value="OROTATE PHOSPHORIBOSYLTRANSFERASE"/>
    <property type="match status" value="1"/>
</dbReference>
<keyword evidence="3 6" id="KW-0328">Glycosyltransferase</keyword>
<comment type="pathway">
    <text evidence="1 6">Pyrimidine metabolism; UMP biosynthesis via de novo pathway; UMP from orotate: step 1/2.</text>
</comment>
<comment type="cofactor">
    <cofactor evidence="6">
        <name>Mg(2+)</name>
        <dbReference type="ChEBI" id="CHEBI:18420"/>
    </cofactor>
</comment>
<dbReference type="OrthoDB" id="9089at2157"/>
<dbReference type="EMBL" id="QGMY01000002">
    <property type="protein sequence ID" value="PWR74154.1"/>
    <property type="molecule type" value="Genomic_DNA"/>
</dbReference>
<feature type="binding site" evidence="6">
    <location>
        <position position="145"/>
    </location>
    <ligand>
        <name>orotate</name>
        <dbReference type="ChEBI" id="CHEBI:30839"/>
    </ligand>
</feature>
<evidence type="ECO:0000256" key="2">
    <source>
        <dbReference type="ARBA" id="ARBA00011971"/>
    </source>
</evidence>
<feature type="binding site" description="in other chain" evidence="6">
    <location>
        <begin position="113"/>
        <end position="121"/>
    </location>
    <ligand>
        <name>5-phospho-alpha-D-ribose 1-diphosphate</name>
        <dbReference type="ChEBI" id="CHEBI:58017"/>
        <note>ligand shared between dimeric partners</note>
    </ligand>
</feature>
<proteinExistence type="inferred from homology"/>
<dbReference type="GO" id="GO:0019856">
    <property type="term" value="P:pyrimidine nucleobase biosynthetic process"/>
    <property type="evidence" value="ECO:0007669"/>
    <property type="project" value="TreeGrafter"/>
</dbReference>
<feature type="binding site" evidence="6">
    <location>
        <position position="88"/>
    </location>
    <ligand>
        <name>5-phospho-alpha-D-ribose 1-diphosphate</name>
        <dbReference type="ChEBI" id="CHEBI:58017"/>
        <note>ligand shared between dimeric partners</note>
    </ligand>
</feature>
<comment type="subunit">
    <text evidence="6">Homodimer.</text>
</comment>
<dbReference type="AlphaFoldDB" id="A0A2V2N1E9"/>
<feature type="binding site" description="in other chain" evidence="6">
    <location>
        <position position="89"/>
    </location>
    <ligand>
        <name>5-phospho-alpha-D-ribose 1-diphosphate</name>
        <dbReference type="ChEBI" id="CHEBI:58017"/>
        <note>ligand shared between dimeric partners</note>
    </ligand>
</feature>
<feature type="binding site" evidence="6">
    <location>
        <position position="117"/>
    </location>
    <ligand>
        <name>orotate</name>
        <dbReference type="ChEBI" id="CHEBI:30839"/>
    </ligand>
</feature>
<dbReference type="Gene3D" id="3.40.50.2020">
    <property type="match status" value="1"/>
</dbReference>
<keyword evidence="5 6" id="KW-0665">Pyrimidine biosynthesis</keyword>
<dbReference type="GeneID" id="97549522"/>
<dbReference type="Proteomes" id="UP000245657">
    <property type="component" value="Unassembled WGS sequence"/>
</dbReference>
<feature type="binding site" evidence="6">
    <location>
        <position position="92"/>
    </location>
    <ligand>
        <name>5-phospho-alpha-D-ribose 1-diphosphate</name>
        <dbReference type="ChEBI" id="CHEBI:58017"/>
        <note>ligand shared between dimeric partners</note>
    </ligand>
</feature>
<comment type="catalytic activity">
    <reaction evidence="6">
        <text>orotidine 5'-phosphate + diphosphate = orotate + 5-phospho-alpha-D-ribose 1-diphosphate</text>
        <dbReference type="Rhea" id="RHEA:10380"/>
        <dbReference type="ChEBI" id="CHEBI:30839"/>
        <dbReference type="ChEBI" id="CHEBI:33019"/>
        <dbReference type="ChEBI" id="CHEBI:57538"/>
        <dbReference type="ChEBI" id="CHEBI:58017"/>
        <dbReference type="EC" id="2.4.2.10"/>
    </reaction>
</comment>
<dbReference type="SUPFAM" id="SSF53271">
    <property type="entry name" value="PRTase-like"/>
    <property type="match status" value="1"/>
</dbReference>
<dbReference type="EC" id="2.4.2.10" evidence="2 6"/>
<keyword evidence="6" id="KW-0460">Magnesium</keyword>
<comment type="caution">
    <text evidence="8">The sequence shown here is derived from an EMBL/GenBank/DDBJ whole genome shotgun (WGS) entry which is preliminary data.</text>
</comment>
<dbReference type="HAMAP" id="MF_01208">
    <property type="entry name" value="PyrE"/>
    <property type="match status" value="1"/>
</dbReference>
<evidence type="ECO:0000256" key="1">
    <source>
        <dbReference type="ARBA" id="ARBA00004889"/>
    </source>
</evidence>
<name>A0A2V2N1E9_9EURY</name>
<dbReference type="GO" id="GO:0000287">
    <property type="term" value="F:magnesium ion binding"/>
    <property type="evidence" value="ECO:0007669"/>
    <property type="project" value="UniProtKB-UniRule"/>
</dbReference>
<dbReference type="NCBIfam" id="TIGR00336">
    <property type="entry name" value="pyrE"/>
    <property type="match status" value="1"/>
</dbReference>
<feature type="binding site" evidence="6">
    <location>
        <position position="94"/>
    </location>
    <ligand>
        <name>5-phospho-alpha-D-ribose 1-diphosphate</name>
        <dbReference type="ChEBI" id="CHEBI:58017"/>
        <note>ligand shared between dimeric partners</note>
    </ligand>
</feature>
<dbReference type="CDD" id="cd06223">
    <property type="entry name" value="PRTases_typeI"/>
    <property type="match status" value="1"/>
</dbReference>
<gene>
    <name evidence="6" type="primary">pyrE</name>
    <name evidence="8" type="ORF">DK846_03090</name>
</gene>
<feature type="domain" description="Phosphoribosyltransferase" evidence="7">
    <location>
        <begin position="45"/>
        <end position="152"/>
    </location>
</feature>
<dbReference type="Pfam" id="PF00156">
    <property type="entry name" value="Pribosyltran"/>
    <property type="match status" value="1"/>
</dbReference>
<evidence type="ECO:0000313" key="9">
    <source>
        <dbReference type="Proteomes" id="UP000245657"/>
    </source>
</evidence>
<evidence type="ECO:0000256" key="4">
    <source>
        <dbReference type="ARBA" id="ARBA00022679"/>
    </source>
</evidence>
<keyword evidence="9" id="KW-1185">Reference proteome</keyword>
<organism evidence="8 9">
    <name type="scientific">Methanospirillum lacunae</name>
    <dbReference type="NCBI Taxonomy" id="668570"/>
    <lineage>
        <taxon>Archaea</taxon>
        <taxon>Methanobacteriati</taxon>
        <taxon>Methanobacteriota</taxon>
        <taxon>Stenosarchaea group</taxon>
        <taxon>Methanomicrobia</taxon>
        <taxon>Methanomicrobiales</taxon>
        <taxon>Methanospirillaceae</taxon>
        <taxon>Methanospirillum</taxon>
    </lineage>
</organism>
<keyword evidence="4 6" id="KW-0808">Transferase</keyword>
<accession>A0A2V2N1E9</accession>
<comment type="function">
    <text evidence="6">Catalyzes the transfer of a ribosyl phosphate group from 5-phosphoribose 1-diphosphate to orotate, leading to the formation of orotidine monophosphate (OMP).</text>
</comment>
<dbReference type="GO" id="GO:0004588">
    <property type="term" value="F:orotate phosphoribosyltransferase activity"/>
    <property type="evidence" value="ECO:0007669"/>
    <property type="project" value="UniProtKB-UniRule"/>
</dbReference>
<dbReference type="InterPro" id="IPR004467">
    <property type="entry name" value="Or_phspho_trans_dom"/>
</dbReference>
<evidence type="ECO:0000313" key="8">
    <source>
        <dbReference type="EMBL" id="PWR74154.1"/>
    </source>
</evidence>
<dbReference type="GO" id="GO:0044205">
    <property type="term" value="P:'de novo' UMP biosynthetic process"/>
    <property type="evidence" value="ECO:0007669"/>
    <property type="project" value="UniProtKB-UniRule"/>
</dbReference>
<comment type="similarity">
    <text evidence="6">Belongs to the purine/pyrimidine phosphoribosyltransferase family. PyrE subfamily.</text>
</comment>
<reference evidence="8 9" key="1">
    <citation type="submission" date="2018-05" db="EMBL/GenBank/DDBJ databases">
        <title>Draft genome of Methanospirillum lacunae Ki8-1.</title>
        <authorList>
            <person name="Dueholm M.S."/>
            <person name="Nielsen P.H."/>
            <person name="Bakmann L.F."/>
            <person name="Otzen D.E."/>
        </authorList>
    </citation>
    <scope>NUCLEOTIDE SEQUENCE [LARGE SCALE GENOMIC DNA]</scope>
    <source>
        <strain evidence="8 9">Ki8-1</strain>
    </source>
</reference>
<protein>
    <recommendedName>
        <fullName evidence="2 6">Orotate phosphoribosyltransferase</fullName>
        <shortName evidence="6">OPRT</shortName>
        <shortName evidence="6">OPRTase</shortName>
        <ecNumber evidence="2 6">2.4.2.10</ecNumber>
    </recommendedName>
</protein>
<sequence length="172" mass="18237">MVEKSLKDQLIQIGAIRFGNFTLASGKKSDVYIDIKMAMTHPEILKSIAVSVMDQKLEWDVVAGVAVGGVPLAVASSLESGRPYVIIRKEQKTHGLSSLIIGDVKGKRVVMIEDVTTSGGSALFGVDQIRQAGGVITDIISVVDRGEGAEETLSNAGIKLTSLVSKSDLVQK</sequence>
<evidence type="ECO:0000256" key="3">
    <source>
        <dbReference type="ARBA" id="ARBA00022676"/>
    </source>
</evidence>
<evidence type="ECO:0000259" key="7">
    <source>
        <dbReference type="Pfam" id="PF00156"/>
    </source>
</evidence>
<dbReference type="InterPro" id="IPR029057">
    <property type="entry name" value="PRTase-like"/>
</dbReference>
<dbReference type="InterPro" id="IPR023031">
    <property type="entry name" value="OPRT"/>
</dbReference>
<dbReference type="PANTHER" id="PTHR19278:SF9">
    <property type="entry name" value="URIDINE 5'-MONOPHOSPHATE SYNTHASE"/>
    <property type="match status" value="1"/>
</dbReference>
<dbReference type="UniPathway" id="UPA00070">
    <property type="reaction ID" value="UER00119"/>
</dbReference>
<dbReference type="InterPro" id="IPR000836">
    <property type="entry name" value="PRTase_dom"/>
</dbReference>